<dbReference type="FunFam" id="3.30.70.270:FF:000001">
    <property type="entry name" value="Diguanylate cyclase domain protein"/>
    <property type="match status" value="1"/>
</dbReference>
<proteinExistence type="predicted"/>
<dbReference type="InterPro" id="IPR000160">
    <property type="entry name" value="GGDEF_dom"/>
</dbReference>
<name>A0A2W4XT40_9CYAN</name>
<dbReference type="InterPro" id="IPR011006">
    <property type="entry name" value="CheY-like_superfamily"/>
</dbReference>
<dbReference type="GO" id="GO:0005886">
    <property type="term" value="C:plasma membrane"/>
    <property type="evidence" value="ECO:0007669"/>
    <property type="project" value="TreeGrafter"/>
</dbReference>
<reference evidence="2 3" key="2">
    <citation type="submission" date="2018-06" db="EMBL/GenBank/DDBJ databases">
        <title>Metagenomic assembly of (sub)arctic Cyanobacteria and their associated microbiome from non-axenic cultures.</title>
        <authorList>
            <person name="Baurain D."/>
        </authorList>
    </citation>
    <scope>NUCLEOTIDE SEQUENCE [LARGE SCALE GENOMIC DNA]</scope>
    <source>
        <strain evidence="2">ULC041bin1</strain>
    </source>
</reference>
<accession>A0A2W4XT40</accession>
<evidence type="ECO:0000259" key="1">
    <source>
        <dbReference type="PROSITE" id="PS50887"/>
    </source>
</evidence>
<gene>
    <name evidence="2" type="ORF">DCF17_20245</name>
</gene>
<evidence type="ECO:0000313" key="3">
    <source>
        <dbReference type="Proteomes" id="UP000249081"/>
    </source>
</evidence>
<dbReference type="GO" id="GO:1902201">
    <property type="term" value="P:negative regulation of bacterial-type flagellum-dependent cell motility"/>
    <property type="evidence" value="ECO:0007669"/>
    <property type="project" value="TreeGrafter"/>
</dbReference>
<comment type="caution">
    <text evidence="2">The sequence shown here is derived from an EMBL/GenBank/DDBJ whole genome shotgun (WGS) entry which is preliminary data.</text>
</comment>
<dbReference type="GO" id="GO:0043709">
    <property type="term" value="P:cell adhesion involved in single-species biofilm formation"/>
    <property type="evidence" value="ECO:0007669"/>
    <property type="project" value="TreeGrafter"/>
</dbReference>
<dbReference type="Proteomes" id="UP000249081">
    <property type="component" value="Unassembled WGS sequence"/>
</dbReference>
<sequence>MSHDVLPDLVKPSPEPDDRWQSRIFLGIDHQQNRQLLAALLSRFYSLQDLPAAAIKWTQAFDLCIFDAAFLGRCAEQIAEQRAAASPVFLPFLLLIKRPHLARMTASQRQQVDDVITIPVDQTELLLRVESLLHARQQSLQLSALLAQERLKEQQLETDNQILQQIATQDGLTGISNRRAFDEKLAYEWKLGRREQTPLVVVLCDVDYFKAYNDTYGHITGDRCLREIAGVLDKEIRRPADLASRYGGEEFTLILPKIDLEGALHLLNRIRSTLRACAIAHSQSAVGPYVSLSFGLASTVPNWQLQPEDLLRAADAALYQAKAEGRDRVVMTSALAPTSPLTQI</sequence>
<dbReference type="Pfam" id="PF00990">
    <property type="entry name" value="GGDEF"/>
    <property type="match status" value="1"/>
</dbReference>
<organism evidence="2 3">
    <name type="scientific">Shackletoniella antarctica</name>
    <dbReference type="NCBI Taxonomy" id="268115"/>
    <lineage>
        <taxon>Bacteria</taxon>
        <taxon>Bacillati</taxon>
        <taxon>Cyanobacteriota</taxon>
        <taxon>Cyanophyceae</taxon>
        <taxon>Oculatellales</taxon>
        <taxon>Oculatellaceae</taxon>
        <taxon>Shackletoniella</taxon>
    </lineage>
</organism>
<dbReference type="InterPro" id="IPR029787">
    <property type="entry name" value="Nucleotide_cyclase"/>
</dbReference>
<dbReference type="AlphaFoldDB" id="A0A2W4XT40"/>
<dbReference type="SUPFAM" id="SSF55073">
    <property type="entry name" value="Nucleotide cyclase"/>
    <property type="match status" value="1"/>
</dbReference>
<dbReference type="SMART" id="SM00267">
    <property type="entry name" value="GGDEF"/>
    <property type="match status" value="1"/>
</dbReference>
<protein>
    <submittedName>
        <fullName evidence="2">Diguanylate cyclase response regulator</fullName>
    </submittedName>
</protein>
<dbReference type="GO" id="GO:0052621">
    <property type="term" value="F:diguanylate cyclase activity"/>
    <property type="evidence" value="ECO:0007669"/>
    <property type="project" value="TreeGrafter"/>
</dbReference>
<dbReference type="SUPFAM" id="SSF52172">
    <property type="entry name" value="CheY-like"/>
    <property type="match status" value="1"/>
</dbReference>
<dbReference type="PROSITE" id="PS50887">
    <property type="entry name" value="GGDEF"/>
    <property type="match status" value="1"/>
</dbReference>
<dbReference type="InterPro" id="IPR050469">
    <property type="entry name" value="Diguanylate_Cyclase"/>
</dbReference>
<dbReference type="Gene3D" id="3.30.70.270">
    <property type="match status" value="1"/>
</dbReference>
<dbReference type="NCBIfam" id="TIGR00254">
    <property type="entry name" value="GGDEF"/>
    <property type="match status" value="1"/>
</dbReference>
<evidence type="ECO:0000313" key="2">
    <source>
        <dbReference type="EMBL" id="PZO34558.1"/>
    </source>
</evidence>
<dbReference type="PANTHER" id="PTHR45138:SF9">
    <property type="entry name" value="DIGUANYLATE CYCLASE DGCM-RELATED"/>
    <property type="match status" value="1"/>
</dbReference>
<dbReference type="InterPro" id="IPR043128">
    <property type="entry name" value="Rev_trsase/Diguanyl_cyclase"/>
</dbReference>
<reference evidence="3" key="1">
    <citation type="submission" date="2018-04" db="EMBL/GenBank/DDBJ databases">
        <authorList>
            <person name="Cornet L."/>
        </authorList>
    </citation>
    <scope>NUCLEOTIDE SEQUENCE [LARGE SCALE GENOMIC DNA]</scope>
</reference>
<dbReference type="CDD" id="cd01949">
    <property type="entry name" value="GGDEF"/>
    <property type="match status" value="1"/>
</dbReference>
<dbReference type="EMBL" id="QBMN01000203">
    <property type="protein sequence ID" value="PZO34558.1"/>
    <property type="molecule type" value="Genomic_DNA"/>
</dbReference>
<dbReference type="PANTHER" id="PTHR45138">
    <property type="entry name" value="REGULATORY COMPONENTS OF SENSORY TRANSDUCTION SYSTEM"/>
    <property type="match status" value="1"/>
</dbReference>
<feature type="domain" description="GGDEF" evidence="1">
    <location>
        <begin position="197"/>
        <end position="334"/>
    </location>
</feature>